<dbReference type="InterPro" id="IPR044398">
    <property type="entry name" value="Globin-sensor_dom"/>
</dbReference>
<evidence type="ECO:0000313" key="2">
    <source>
        <dbReference type="EMBL" id="CAB4542445.1"/>
    </source>
</evidence>
<dbReference type="SUPFAM" id="SSF46458">
    <property type="entry name" value="Globin-like"/>
    <property type="match status" value="1"/>
</dbReference>
<dbReference type="Gene3D" id="1.10.490.10">
    <property type="entry name" value="Globins"/>
    <property type="match status" value="1"/>
</dbReference>
<accession>A0A6J6BUI6</accession>
<protein>
    <submittedName>
        <fullName evidence="2">Unannotated protein</fullName>
    </submittedName>
</protein>
<dbReference type="Pfam" id="PF11563">
    <property type="entry name" value="Protoglobin"/>
    <property type="match status" value="1"/>
</dbReference>
<organism evidence="2">
    <name type="scientific">freshwater metagenome</name>
    <dbReference type="NCBI Taxonomy" id="449393"/>
    <lineage>
        <taxon>unclassified sequences</taxon>
        <taxon>metagenomes</taxon>
        <taxon>ecological metagenomes</taxon>
    </lineage>
</organism>
<dbReference type="GO" id="GO:0020037">
    <property type="term" value="F:heme binding"/>
    <property type="evidence" value="ECO:0007669"/>
    <property type="project" value="InterPro"/>
</dbReference>
<feature type="domain" description="Globin-sensor" evidence="1">
    <location>
        <begin position="22"/>
        <end position="190"/>
    </location>
</feature>
<sequence length="193" mass="21431">MTTTIAGYAFDDDLPTSPVSTADLDLLLSTLLWSDDDAAALARAGAVLAPQVEAILDLWYGYVGSHSHLVASFHGPDGQPSAHYLSAVRARFGQWITDLCARPWDQRWLDHQHEIARRHTDTKGRTDGVDSPQRFVPLRYLVAFVWPITATIRPFLAAGGDDADTVDAMHTAWFKAVTLTVALWSQPYDPDRW</sequence>
<proteinExistence type="predicted"/>
<dbReference type="GO" id="GO:0019825">
    <property type="term" value="F:oxygen binding"/>
    <property type="evidence" value="ECO:0007669"/>
    <property type="project" value="InterPro"/>
</dbReference>
<reference evidence="2" key="1">
    <citation type="submission" date="2020-05" db="EMBL/GenBank/DDBJ databases">
        <authorList>
            <person name="Chiriac C."/>
            <person name="Salcher M."/>
            <person name="Ghai R."/>
            <person name="Kavagutti S V."/>
        </authorList>
    </citation>
    <scope>NUCLEOTIDE SEQUENCE</scope>
</reference>
<gene>
    <name evidence="2" type="ORF">UFOPK1493_00404</name>
</gene>
<evidence type="ECO:0000259" key="1">
    <source>
        <dbReference type="Pfam" id="PF11563"/>
    </source>
</evidence>
<dbReference type="AlphaFoldDB" id="A0A6J6BUI6"/>
<dbReference type="InterPro" id="IPR012292">
    <property type="entry name" value="Globin/Proto"/>
</dbReference>
<dbReference type="EMBL" id="CAEZSR010000008">
    <property type="protein sequence ID" value="CAB4542445.1"/>
    <property type="molecule type" value="Genomic_DNA"/>
</dbReference>
<name>A0A6J6BUI6_9ZZZZ</name>
<dbReference type="InterPro" id="IPR009050">
    <property type="entry name" value="Globin-like_sf"/>
</dbReference>